<evidence type="ECO:0000313" key="2">
    <source>
        <dbReference type="EMBL" id="GBE78559.1"/>
    </source>
</evidence>
<dbReference type="RefSeq" id="XP_027609472.1">
    <property type="nucleotide sequence ID" value="XM_027753671.1"/>
</dbReference>
<dbReference type="InParanoid" id="A0A401G8U1"/>
<dbReference type="EMBL" id="BFAD01000001">
    <property type="protein sequence ID" value="GBE78559.1"/>
    <property type="molecule type" value="Genomic_DNA"/>
</dbReference>
<dbReference type="GeneID" id="38775476"/>
<dbReference type="AlphaFoldDB" id="A0A401G8U1"/>
<protein>
    <submittedName>
        <fullName evidence="2">Uncharacterized protein</fullName>
    </submittedName>
</protein>
<feature type="region of interest" description="Disordered" evidence="1">
    <location>
        <begin position="304"/>
        <end position="355"/>
    </location>
</feature>
<sequence length="387" mass="42370">MSTFKHAPPHLKQALKCQADVTNLPPLGHSGNYAFPTQQINISATKPSNTLAVAHFKGDLGKFAGKHIDHQDAPGGVTCMHSHSDLDEDDHPGLFYLPEIGAYMIMRGMISVCFSGLHFHGGTPPTSPSDREPSPYSYRMVVVNYPPSALINADGLVSFTSMPNGALLSLRPEMTDPIYNNPSAFTFSNHGNWGTDGLALTEHRAMFNWYARAMVQFSAYLLRGLPSSLAAEFSTDKFLQSLTAVMDGERITPDPWELGPGSTIFSDEFQATRAQCSDLWTEHNKKMSHFIPYLARKTNIVANDTQTESDSDGELNIELHGRRADKKGKGKGKGKGRSKGKAKGKGKGSASNKWSVQQLAGSDVDMFAELLERQKRNTLIKGLMQPV</sequence>
<evidence type="ECO:0000313" key="3">
    <source>
        <dbReference type="Proteomes" id="UP000287166"/>
    </source>
</evidence>
<evidence type="ECO:0000256" key="1">
    <source>
        <dbReference type="SAM" id="MobiDB-lite"/>
    </source>
</evidence>
<reference evidence="2 3" key="1">
    <citation type="journal article" date="2018" name="Sci. Rep.">
        <title>Genome sequence of the cauliflower mushroom Sparassis crispa (Hanabiratake) and its association with beneficial usage.</title>
        <authorList>
            <person name="Kiyama R."/>
            <person name="Furutani Y."/>
            <person name="Kawaguchi K."/>
            <person name="Nakanishi T."/>
        </authorList>
    </citation>
    <scope>NUCLEOTIDE SEQUENCE [LARGE SCALE GENOMIC DNA]</scope>
</reference>
<comment type="caution">
    <text evidence="2">The sequence shown here is derived from an EMBL/GenBank/DDBJ whole genome shotgun (WGS) entry which is preliminary data.</text>
</comment>
<dbReference type="Proteomes" id="UP000287166">
    <property type="component" value="Unassembled WGS sequence"/>
</dbReference>
<feature type="compositionally biased region" description="Basic residues" evidence="1">
    <location>
        <begin position="323"/>
        <end position="346"/>
    </location>
</feature>
<accession>A0A401G8U1</accession>
<keyword evidence="3" id="KW-1185">Reference proteome</keyword>
<gene>
    <name evidence="2" type="ORF">SCP_0114480</name>
</gene>
<organism evidence="2 3">
    <name type="scientific">Sparassis crispa</name>
    <dbReference type="NCBI Taxonomy" id="139825"/>
    <lineage>
        <taxon>Eukaryota</taxon>
        <taxon>Fungi</taxon>
        <taxon>Dikarya</taxon>
        <taxon>Basidiomycota</taxon>
        <taxon>Agaricomycotina</taxon>
        <taxon>Agaricomycetes</taxon>
        <taxon>Polyporales</taxon>
        <taxon>Sparassidaceae</taxon>
        <taxon>Sparassis</taxon>
    </lineage>
</organism>
<proteinExistence type="predicted"/>
<name>A0A401G8U1_9APHY</name>
<dbReference type="OrthoDB" id="2728951at2759"/>